<keyword evidence="5" id="KW-0358">Heparin-binding</keyword>
<dbReference type="CDD" id="cd00064">
    <property type="entry name" value="FU"/>
    <property type="match status" value="1"/>
</dbReference>
<evidence type="ECO:0000313" key="13">
    <source>
        <dbReference type="Proteomes" id="UP000823872"/>
    </source>
</evidence>
<dbReference type="InterPro" id="IPR051514">
    <property type="entry name" value="R-spondin"/>
</dbReference>
<dbReference type="GeneTree" id="ENSGT00940000158871"/>
<evidence type="ECO:0000313" key="12">
    <source>
        <dbReference type="Ensembl" id="ENSFCTP00005059705.1"/>
    </source>
</evidence>
<dbReference type="SMART" id="SM00209">
    <property type="entry name" value="TSP1"/>
    <property type="match status" value="1"/>
</dbReference>
<dbReference type="Gene3D" id="2.20.100.10">
    <property type="entry name" value="Thrombospondin type-1 (TSP1) repeat"/>
    <property type="match status" value="1"/>
</dbReference>
<reference evidence="12" key="2">
    <citation type="submission" date="2025-08" db="UniProtKB">
        <authorList>
            <consortium name="Ensembl"/>
        </authorList>
    </citation>
    <scope>IDENTIFICATION</scope>
    <source>
        <strain evidence="12">breed Abyssinian</strain>
    </source>
</reference>
<evidence type="ECO:0000256" key="7">
    <source>
        <dbReference type="ARBA" id="ARBA00022729"/>
    </source>
</evidence>
<proteinExistence type="inferred from homology"/>
<dbReference type="PANTHER" id="PTHR46987:SF5">
    <property type="entry name" value="R-SPONDIN-1"/>
    <property type="match status" value="1"/>
</dbReference>
<dbReference type="InterPro" id="IPR000884">
    <property type="entry name" value="TSP1_rpt"/>
</dbReference>
<reference evidence="12 13" key="1">
    <citation type="submission" date="2021-02" db="EMBL/GenBank/DDBJ databases">
        <title>Safari Cat Assemblies.</title>
        <authorList>
            <person name="Bredemeyer K.R."/>
            <person name="Murphy W.J."/>
        </authorList>
    </citation>
    <scope>NUCLEOTIDE SEQUENCE [LARGE SCALE GENOMIC DNA]</scope>
</reference>
<comment type="similarity">
    <text evidence="2">Belongs to the R-spondin family.</text>
</comment>
<evidence type="ECO:0000256" key="2">
    <source>
        <dbReference type="ARBA" id="ARBA00007308"/>
    </source>
</evidence>
<keyword evidence="4" id="KW-0716">Sensory transduction</keyword>
<dbReference type="InterPro" id="IPR036383">
    <property type="entry name" value="TSP1_rpt_sf"/>
</dbReference>
<dbReference type="SUPFAM" id="SSF57184">
    <property type="entry name" value="Growth factor receptor domain"/>
    <property type="match status" value="1"/>
</dbReference>
<evidence type="ECO:0000256" key="8">
    <source>
        <dbReference type="ARBA" id="ARBA00023157"/>
    </source>
</evidence>
<evidence type="ECO:0000256" key="9">
    <source>
        <dbReference type="ARBA" id="ARBA00023180"/>
    </source>
</evidence>
<evidence type="ECO:0000256" key="10">
    <source>
        <dbReference type="SAM" id="MobiDB-lite"/>
    </source>
</evidence>
<keyword evidence="9" id="KW-0325">Glycoprotein</keyword>
<feature type="compositionally biased region" description="Pro residues" evidence="10">
    <location>
        <begin position="28"/>
        <end position="50"/>
    </location>
</feature>
<name>A0ABI8AKB0_FELCA</name>
<reference evidence="12" key="3">
    <citation type="submission" date="2025-09" db="UniProtKB">
        <authorList>
            <consortium name="Ensembl"/>
        </authorList>
    </citation>
    <scope>IDENTIFICATION</scope>
    <source>
        <strain evidence="12">breed Abyssinian</strain>
    </source>
</reference>
<protein>
    <submittedName>
        <fullName evidence="12">R-spondin 1</fullName>
    </submittedName>
</protein>
<evidence type="ECO:0000256" key="3">
    <source>
        <dbReference type="ARBA" id="ARBA00022525"/>
    </source>
</evidence>
<dbReference type="InterPro" id="IPR006212">
    <property type="entry name" value="Furin_repeat"/>
</dbReference>
<sequence>FKYPAASQTSQRVQSPLWLRGSTSEPHLLPPDVHPPALPQGPEPLTPPTGEPASRPLAVTPPVHPITTRCPPPPLSLHPHCHGLAQAPGTSPLEYCRSLFICPPPPPSLHTTARKPECKIEHCEACFSHNFCTKCKESLYLHKGRCYPACPEGSAAANSTMECSSPAQCEMSEWSLWGPCSKKKRLCGFRRGSEERTRRVLHAPGGDHAACSDTKETRRCTVRRTPCPEGQKRRKGGQGRRENANRNLSRKESKEAGAGSRRRKGQQQPQHQGTAGPVTPAGLT</sequence>
<feature type="domain" description="R-spondin Fu-CRD" evidence="11">
    <location>
        <begin position="115"/>
        <end position="163"/>
    </location>
</feature>
<evidence type="ECO:0000256" key="1">
    <source>
        <dbReference type="ARBA" id="ARBA00004613"/>
    </source>
</evidence>
<organism evidence="12 13">
    <name type="scientific">Felis catus</name>
    <name type="common">Cat</name>
    <name type="synonym">Felis silvestris catus</name>
    <dbReference type="NCBI Taxonomy" id="9685"/>
    <lineage>
        <taxon>Eukaryota</taxon>
        <taxon>Metazoa</taxon>
        <taxon>Chordata</taxon>
        <taxon>Craniata</taxon>
        <taxon>Vertebrata</taxon>
        <taxon>Euteleostomi</taxon>
        <taxon>Mammalia</taxon>
        <taxon>Eutheria</taxon>
        <taxon>Laurasiatheria</taxon>
        <taxon>Carnivora</taxon>
        <taxon>Feliformia</taxon>
        <taxon>Felidae</taxon>
        <taxon>Felinae</taxon>
        <taxon>Felis</taxon>
    </lineage>
</organism>
<evidence type="ECO:0000259" key="11">
    <source>
        <dbReference type="Pfam" id="PF15913"/>
    </source>
</evidence>
<comment type="subcellular location">
    <subcellularLocation>
        <location evidence="1">Secreted</location>
    </subcellularLocation>
</comment>
<keyword evidence="8" id="KW-1015">Disulfide bond</keyword>
<dbReference type="InterPro" id="IPR009030">
    <property type="entry name" value="Growth_fac_rcpt_cys_sf"/>
</dbReference>
<keyword evidence="6" id="KW-0879">Wnt signaling pathway</keyword>
<feature type="compositionally biased region" description="Basic and acidic residues" evidence="10">
    <location>
        <begin position="239"/>
        <end position="255"/>
    </location>
</feature>
<evidence type="ECO:0000256" key="5">
    <source>
        <dbReference type="ARBA" id="ARBA00022674"/>
    </source>
</evidence>
<dbReference type="PROSITE" id="PS50092">
    <property type="entry name" value="TSP1"/>
    <property type="match status" value="1"/>
</dbReference>
<evidence type="ECO:0000256" key="6">
    <source>
        <dbReference type="ARBA" id="ARBA00022687"/>
    </source>
</evidence>
<accession>A0ABI8AKB0</accession>
<dbReference type="InterPro" id="IPR043601">
    <property type="entry name" value="Rspo_Fu-CRD_dom"/>
</dbReference>
<dbReference type="Ensembl" id="ENSFCTT00005088542.1">
    <property type="protein sequence ID" value="ENSFCTP00005059705.1"/>
    <property type="gene ID" value="ENSFCTG00005031947.1"/>
</dbReference>
<evidence type="ECO:0000256" key="4">
    <source>
        <dbReference type="ARBA" id="ARBA00022606"/>
    </source>
</evidence>
<dbReference type="PANTHER" id="PTHR46987">
    <property type="entry name" value="NEUROHYPOPHYSIAL HORMONES, N-TERMINAL DOMAIN CONTAINING PROTEIN"/>
    <property type="match status" value="1"/>
</dbReference>
<feature type="compositionally biased region" description="Polar residues" evidence="10">
    <location>
        <begin position="1"/>
        <end position="14"/>
    </location>
</feature>
<feature type="region of interest" description="Disordered" evidence="10">
    <location>
        <begin position="1"/>
        <end position="56"/>
    </location>
</feature>
<dbReference type="Proteomes" id="UP000823872">
    <property type="component" value="Chromosome C1"/>
</dbReference>
<feature type="region of interest" description="Disordered" evidence="10">
    <location>
        <begin position="193"/>
        <end position="212"/>
    </location>
</feature>
<keyword evidence="3" id="KW-0964">Secreted</keyword>
<dbReference type="Gene3D" id="2.10.220.10">
    <property type="entry name" value="Hormone Receptor, Insulin-like Growth Factor Receptor 1, Chain A, domain 2"/>
    <property type="match status" value="1"/>
</dbReference>
<keyword evidence="7" id="KW-0732">Signal</keyword>
<keyword evidence="13" id="KW-1185">Reference proteome</keyword>
<feature type="region of interest" description="Disordered" evidence="10">
    <location>
        <begin position="222"/>
        <end position="284"/>
    </location>
</feature>
<dbReference type="Pfam" id="PF15913">
    <property type="entry name" value="Furin-like_2"/>
    <property type="match status" value="1"/>
</dbReference>